<sequence length="318" mass="36455">MTILITGGAGFIGSALAKKLVAMGYEIIIVDNFNSYYNPKLKKDRLKYLLNNYKYKLYSIDIRDYEGLKRIFTENDIDIIVHLAAQAGVRYSLTHPFAYHETNIGGTLNMLELAKDFKVPRFIYASSSSVYGGNTKTPFSEKDPVDNPLSLYAATKKATELLAVTYRNLYGMKVIGLRYFTVYGPWGRPDMAMFLFTDAIVKGEPINVHNQGKMTRNFSYIDDIVDGTVKAIERDFDQEIINLAANRVVELEYYIELIEKNLGKKAIKNYLPMQKGEVQETLADLEKAKKFLDYEPQWSVEDGVKSFIAWYKWYYKIG</sequence>
<evidence type="ECO:0000256" key="1">
    <source>
        <dbReference type="ARBA" id="ARBA00023027"/>
    </source>
</evidence>
<dbReference type="STRING" id="1798561.A3B87_03080"/>
<dbReference type="Proteomes" id="UP000179136">
    <property type="component" value="Unassembled WGS sequence"/>
</dbReference>
<organism evidence="3 4">
    <name type="scientific">Candidatus Kuenenbacteria bacterium RIFCSPHIGHO2_02_FULL_39_13</name>
    <dbReference type="NCBI Taxonomy" id="1798561"/>
    <lineage>
        <taxon>Bacteria</taxon>
        <taxon>Candidatus Kueneniibacteriota</taxon>
    </lineage>
</organism>
<dbReference type="AlphaFoldDB" id="A0A1F6FMS6"/>
<name>A0A1F6FMS6_9BACT</name>
<evidence type="ECO:0000313" key="4">
    <source>
        <dbReference type="Proteomes" id="UP000179136"/>
    </source>
</evidence>
<gene>
    <name evidence="3" type="ORF">A3B87_03080</name>
</gene>
<feature type="domain" description="NAD-dependent epimerase/dehydratase" evidence="2">
    <location>
        <begin position="3"/>
        <end position="244"/>
    </location>
</feature>
<protein>
    <submittedName>
        <fullName evidence="3">Protein CapI</fullName>
    </submittedName>
</protein>
<dbReference type="SUPFAM" id="SSF51735">
    <property type="entry name" value="NAD(P)-binding Rossmann-fold domains"/>
    <property type="match status" value="1"/>
</dbReference>
<evidence type="ECO:0000313" key="3">
    <source>
        <dbReference type="EMBL" id="OGG87178.1"/>
    </source>
</evidence>
<dbReference type="Gene3D" id="3.40.50.720">
    <property type="entry name" value="NAD(P)-binding Rossmann-like Domain"/>
    <property type="match status" value="1"/>
</dbReference>
<dbReference type="InterPro" id="IPR001509">
    <property type="entry name" value="Epimerase_deHydtase"/>
</dbReference>
<evidence type="ECO:0000259" key="2">
    <source>
        <dbReference type="Pfam" id="PF01370"/>
    </source>
</evidence>
<accession>A0A1F6FMS6</accession>
<dbReference type="InterPro" id="IPR036291">
    <property type="entry name" value="NAD(P)-bd_dom_sf"/>
</dbReference>
<keyword evidence="1" id="KW-0520">NAD</keyword>
<dbReference type="Pfam" id="PF01370">
    <property type="entry name" value="Epimerase"/>
    <property type="match status" value="1"/>
</dbReference>
<comment type="caution">
    <text evidence="3">The sequence shown here is derived from an EMBL/GenBank/DDBJ whole genome shotgun (WGS) entry which is preliminary data.</text>
</comment>
<dbReference type="PRINTS" id="PR01713">
    <property type="entry name" value="NUCEPIMERASE"/>
</dbReference>
<proteinExistence type="predicted"/>
<dbReference type="EMBL" id="MFMW01000019">
    <property type="protein sequence ID" value="OGG87178.1"/>
    <property type="molecule type" value="Genomic_DNA"/>
</dbReference>
<dbReference type="PANTHER" id="PTHR43574">
    <property type="entry name" value="EPIMERASE-RELATED"/>
    <property type="match status" value="1"/>
</dbReference>
<reference evidence="3 4" key="1">
    <citation type="journal article" date="2016" name="Nat. Commun.">
        <title>Thousands of microbial genomes shed light on interconnected biogeochemical processes in an aquifer system.</title>
        <authorList>
            <person name="Anantharaman K."/>
            <person name="Brown C.T."/>
            <person name="Hug L.A."/>
            <person name="Sharon I."/>
            <person name="Castelle C.J."/>
            <person name="Probst A.J."/>
            <person name="Thomas B.C."/>
            <person name="Singh A."/>
            <person name="Wilkins M.J."/>
            <person name="Karaoz U."/>
            <person name="Brodie E.L."/>
            <person name="Williams K.H."/>
            <person name="Hubbard S.S."/>
            <person name="Banfield J.F."/>
        </authorList>
    </citation>
    <scope>NUCLEOTIDE SEQUENCE [LARGE SCALE GENOMIC DNA]</scope>
</reference>